<dbReference type="EC" id="2.4.-.-" evidence="1"/>
<organism evidence="1 2">
    <name type="scientific">Arthrobacter gengyunqii</name>
    <dbReference type="NCBI Taxonomy" id="2886940"/>
    <lineage>
        <taxon>Bacteria</taxon>
        <taxon>Bacillati</taxon>
        <taxon>Actinomycetota</taxon>
        <taxon>Actinomycetes</taxon>
        <taxon>Micrococcales</taxon>
        <taxon>Micrococcaceae</taxon>
        <taxon>Arthrobacter</taxon>
    </lineage>
</organism>
<sequence length="912" mass="102436">MSSSTTEPNHKLSSIREIPEVNIAHGRIDSISQNSISGWLYSPTRDVTPFLMVDGRPARLVEWPTARGDVSKALGVADNTGFKFQVDGADSGAEIELFALNGQMLYKTHHRRLEDAISDTNIFRQLDNIASIAREKDSVAVTSWDGAHNPIGRAKVLYDIAKTRRPTALITYLFKEFGGQLWEPIRDSNIDLLTIPWDDRARYHRILRQMNVNFPTVWICKPRLPNFELASHLASKDAKLILDFDDNEDYFSRSQASRTKIYGLTGLGYSKYFQARVHARTVASTTLQESFGGEMVRHARLIEETLSAVTPSDSEKLVAFIGTVRPHKNILAAAKSISVFNWRYNLNVKFHVYGDVQPESLRKQLVEQGVELGGIVPARELQACLSDMDVVLTGFPSSNEMDNEVTKYQITSKIGDGLAAKKPVLTPMGPSVADLAGVPGLFLFDETNFPQKLIEALALPVEDISLPQEFTLSGAYDNFSLAEIEAGQQPRASEVFERSVHWQERDNAVTKRPTLLLIWKQHDASIYGRRIDQVARAYKARYPDHHVRVLELLHERQEEQYVQRSINHLSDATNVLGGVSEKLRSSTGGGTDDVAYDMIRFRSSATLEESIFKYLTDSAILPSNSVLVLYPFIQFYEVIQDLLSSYIKIVDVVDNQFSWSVARTDRSRQISVQYNAMMATADAVVFNSAVNMQYFLEAGFITKDTAASVVPNWYRPPLGVEISGSSESKTRDSFDIVYSGNMNDRINWGIIRTVAMMNENIIVHLIGAAERAPEGFYETLQLKNVVYHGPQTERYSLRLLTGAHLGIMPHVSDEVSNYMNPMKLHMYKAVGVPIVATRVEGIDPEITTISVAESDTEFFEEVSNRFLSWKNELVCEASEVQEPDLSHQDQYLEMIEAVAPWSVLRSTDSSTE</sequence>
<dbReference type="GO" id="GO:0016757">
    <property type="term" value="F:glycosyltransferase activity"/>
    <property type="evidence" value="ECO:0007669"/>
    <property type="project" value="UniProtKB-KW"/>
</dbReference>
<evidence type="ECO:0000313" key="2">
    <source>
        <dbReference type="Proteomes" id="UP001139264"/>
    </source>
</evidence>
<dbReference type="EMBL" id="JAJFZP010000009">
    <property type="protein sequence ID" value="MCC3269925.1"/>
    <property type="molecule type" value="Genomic_DNA"/>
</dbReference>
<dbReference type="Pfam" id="PF13692">
    <property type="entry name" value="Glyco_trans_1_4"/>
    <property type="match status" value="1"/>
</dbReference>
<evidence type="ECO:0000313" key="1">
    <source>
        <dbReference type="EMBL" id="MCC3269925.1"/>
    </source>
</evidence>
<dbReference type="RefSeq" id="WP_227908244.1">
    <property type="nucleotide sequence ID" value="NZ_CP095461.1"/>
</dbReference>
<keyword evidence="1" id="KW-0328">Glycosyltransferase</keyword>
<comment type="caution">
    <text evidence="1">The sequence shown here is derived from an EMBL/GenBank/DDBJ whole genome shotgun (WGS) entry which is preliminary data.</text>
</comment>
<name>A0A9X1M332_9MICC</name>
<proteinExistence type="predicted"/>
<protein>
    <submittedName>
        <fullName evidence="1">Glycosyltransferase</fullName>
        <ecNumber evidence="1">2.4.-.-</ecNumber>
    </submittedName>
</protein>
<reference evidence="1" key="1">
    <citation type="submission" date="2021-10" db="EMBL/GenBank/DDBJ databases">
        <title>Novel species in genus Arthrobacter.</title>
        <authorList>
            <person name="Liu Y."/>
        </authorList>
    </citation>
    <scope>NUCLEOTIDE SEQUENCE</scope>
    <source>
        <strain evidence="1">Zg-Y809</strain>
    </source>
</reference>
<dbReference type="AlphaFoldDB" id="A0A9X1M332"/>
<accession>A0A9X1M332</accession>
<dbReference type="SUPFAM" id="SSF53756">
    <property type="entry name" value="UDP-Glycosyltransferase/glycogen phosphorylase"/>
    <property type="match status" value="2"/>
</dbReference>
<gene>
    <name evidence="1" type="ORF">LJ751_11220</name>
</gene>
<dbReference type="Proteomes" id="UP001139264">
    <property type="component" value="Unassembled WGS sequence"/>
</dbReference>
<dbReference type="Gene3D" id="3.40.50.2000">
    <property type="entry name" value="Glycogen Phosphorylase B"/>
    <property type="match status" value="2"/>
</dbReference>
<keyword evidence="1" id="KW-0808">Transferase</keyword>